<dbReference type="SUPFAM" id="SSF54211">
    <property type="entry name" value="Ribosomal protein S5 domain 2-like"/>
    <property type="match status" value="2"/>
</dbReference>
<dbReference type="STRING" id="999894.TDIS_0117"/>
<comment type="pathway">
    <text evidence="3 12">Glycolipid biosynthesis; lipid IV(A) biosynthesis; lipid IV(A) from (3R)-3-hydroxytetradecanoyl-[acyl-carrier-protein] and UDP-N-acetyl-alpha-D-glucosamine: step 2/6.</text>
</comment>
<dbReference type="InterPro" id="IPR015870">
    <property type="entry name" value="UDP-acyl_N-AcGlcN_deAcase_N"/>
</dbReference>
<evidence type="ECO:0000256" key="3">
    <source>
        <dbReference type="ARBA" id="ARBA00005002"/>
    </source>
</evidence>
<evidence type="ECO:0000256" key="5">
    <source>
        <dbReference type="ARBA" id="ARBA00022516"/>
    </source>
</evidence>
<dbReference type="UniPathway" id="UPA00359">
    <property type="reaction ID" value="UER00478"/>
</dbReference>
<dbReference type="Proteomes" id="UP000078390">
    <property type="component" value="Unassembled WGS sequence"/>
</dbReference>
<feature type="active site" description="Proton donor" evidence="12">
    <location>
        <position position="263"/>
    </location>
</feature>
<dbReference type="OrthoDB" id="9772788at2"/>
<dbReference type="RefSeq" id="WP_068668231.1">
    <property type="nucleotide sequence ID" value="NZ_LWLG01000001.1"/>
</dbReference>
<feature type="binding site" evidence="12">
    <location>
        <position position="79"/>
    </location>
    <ligand>
        <name>Zn(2+)</name>
        <dbReference type="ChEBI" id="CHEBI:29105"/>
    </ligand>
</feature>
<evidence type="ECO:0000256" key="9">
    <source>
        <dbReference type="ARBA" id="ARBA00022833"/>
    </source>
</evidence>
<dbReference type="InterPro" id="IPR011334">
    <property type="entry name" value="UDP-acyl_GlcNac_deAcase_C"/>
</dbReference>
<name>A0A179D784_9BACT</name>
<evidence type="ECO:0000313" key="13">
    <source>
        <dbReference type="EMBL" id="OAQ21599.1"/>
    </source>
</evidence>
<evidence type="ECO:0000256" key="11">
    <source>
        <dbReference type="ARBA" id="ARBA00024535"/>
    </source>
</evidence>
<protein>
    <recommendedName>
        <fullName evidence="4 12">UDP-3-O-acyl-N-acetylglucosamine deacetylase</fullName>
        <shortName evidence="12">UDP-3-O-acyl-GlcNAc deacetylase</shortName>
        <ecNumber evidence="4 12">3.5.1.108</ecNumber>
    </recommendedName>
    <alternativeName>
        <fullName evidence="12">UDP-3-O-[R-3-hydroxymyristoyl]-N-acetylglucosamine deacetylase</fullName>
    </alternativeName>
</protein>
<comment type="similarity">
    <text evidence="12">Belongs to the LpxC family.</text>
</comment>
<feature type="binding site" evidence="12">
    <location>
        <position position="236"/>
    </location>
    <ligand>
        <name>Zn(2+)</name>
        <dbReference type="ChEBI" id="CHEBI:29105"/>
    </ligand>
</feature>
<keyword evidence="14" id="KW-1185">Reference proteome</keyword>
<keyword evidence="5 12" id="KW-0444">Lipid biosynthesis</keyword>
<sequence>MADWQKTVAGPVILEGVGVFSGKNIRVELWPAQVEAGIVFERSDLKGRPRIKLCPENVVGTEGATVLSDGKNDIFMVEHLLSALHGLGIDNVFVRVYGAELPLLDGSAELYVREIMRVGLKLQPKRKRYIEILRPFEVRNGVGRITFKPASELRLSFHIHFDHPLIRDQKLSLRITPLTYQRELAFARTFGFKEELLRRKERGLLKGGSLQNAIVLDEKGLLNGDGLRTEDEFVRHKALDLLGDLYITGLTFKGEISAEFSGHKLHIEAVKSLLAAPEITRLSDGLPPVALFFFSKVPPGVRPRL</sequence>
<dbReference type="HAMAP" id="MF_00388">
    <property type="entry name" value="LpxC"/>
    <property type="match status" value="1"/>
</dbReference>
<evidence type="ECO:0000256" key="8">
    <source>
        <dbReference type="ARBA" id="ARBA00022801"/>
    </source>
</evidence>
<keyword evidence="7 12" id="KW-0479">Metal-binding</keyword>
<dbReference type="GO" id="GO:0009245">
    <property type="term" value="P:lipid A biosynthetic process"/>
    <property type="evidence" value="ECO:0007669"/>
    <property type="project" value="UniProtKB-UniRule"/>
</dbReference>
<dbReference type="EC" id="3.5.1.108" evidence="4 12"/>
<dbReference type="AlphaFoldDB" id="A0A179D784"/>
<evidence type="ECO:0000256" key="12">
    <source>
        <dbReference type="HAMAP-Rule" id="MF_00388"/>
    </source>
</evidence>
<comment type="catalytic activity">
    <reaction evidence="11 12">
        <text>a UDP-3-O-[(3R)-3-hydroxyacyl]-N-acetyl-alpha-D-glucosamine + H2O = a UDP-3-O-[(3R)-3-hydroxyacyl]-alpha-D-glucosamine + acetate</text>
        <dbReference type="Rhea" id="RHEA:67816"/>
        <dbReference type="ChEBI" id="CHEBI:15377"/>
        <dbReference type="ChEBI" id="CHEBI:30089"/>
        <dbReference type="ChEBI" id="CHEBI:137740"/>
        <dbReference type="ChEBI" id="CHEBI:173225"/>
        <dbReference type="EC" id="3.5.1.108"/>
    </reaction>
</comment>
<keyword evidence="10 12" id="KW-0443">Lipid metabolism</keyword>
<dbReference type="NCBIfam" id="TIGR00325">
    <property type="entry name" value="lpxC"/>
    <property type="match status" value="1"/>
</dbReference>
<comment type="function">
    <text evidence="2 12">Catalyzes the hydrolysis of UDP-3-O-myristoyl-N-acetylglucosamine to form UDP-3-O-myristoylglucosamine and acetate, the committed step in lipid A biosynthesis.</text>
</comment>
<comment type="cofactor">
    <cofactor evidence="1 12">
        <name>Zn(2+)</name>
        <dbReference type="ChEBI" id="CHEBI:29105"/>
    </cofactor>
</comment>
<dbReference type="GO" id="GO:0046872">
    <property type="term" value="F:metal ion binding"/>
    <property type="evidence" value="ECO:0007669"/>
    <property type="project" value="UniProtKB-KW"/>
</dbReference>
<keyword evidence="9 12" id="KW-0862">Zinc</keyword>
<dbReference type="PANTHER" id="PTHR33694">
    <property type="entry name" value="UDP-3-O-ACYL-N-ACETYLGLUCOSAMINE DEACETYLASE 1, MITOCHONDRIAL-RELATED"/>
    <property type="match status" value="1"/>
</dbReference>
<dbReference type="InterPro" id="IPR020568">
    <property type="entry name" value="Ribosomal_Su5_D2-typ_SF"/>
</dbReference>
<accession>A0A179D784</accession>
<proteinExistence type="inferred from homology"/>
<dbReference type="Gene3D" id="3.30.230.20">
    <property type="entry name" value="lpxc deacetylase, domain 1"/>
    <property type="match status" value="1"/>
</dbReference>
<keyword evidence="6 12" id="KW-0441">Lipid A biosynthesis</keyword>
<dbReference type="EMBL" id="LWLG01000001">
    <property type="protein sequence ID" value="OAQ21599.1"/>
    <property type="molecule type" value="Genomic_DNA"/>
</dbReference>
<dbReference type="PANTHER" id="PTHR33694:SF1">
    <property type="entry name" value="UDP-3-O-ACYL-N-ACETYLGLUCOSAMINE DEACETYLASE 1, MITOCHONDRIAL-RELATED"/>
    <property type="match status" value="1"/>
</dbReference>
<evidence type="ECO:0000256" key="4">
    <source>
        <dbReference type="ARBA" id="ARBA00012745"/>
    </source>
</evidence>
<comment type="caution">
    <text evidence="13">The sequence shown here is derived from an EMBL/GenBank/DDBJ whole genome shotgun (WGS) entry which is preliminary data.</text>
</comment>
<dbReference type="GO" id="GO:0103117">
    <property type="term" value="F:UDP-3-O-acyl-N-acetylglucosamine deacetylase activity"/>
    <property type="evidence" value="ECO:0007669"/>
    <property type="project" value="UniProtKB-UniRule"/>
</dbReference>
<evidence type="ECO:0000256" key="6">
    <source>
        <dbReference type="ARBA" id="ARBA00022556"/>
    </source>
</evidence>
<keyword evidence="8 12" id="KW-0378">Hydrolase</keyword>
<gene>
    <name evidence="12" type="primary">lpxC</name>
    <name evidence="13" type="ORF">TDIS_0117</name>
</gene>
<dbReference type="Pfam" id="PF03331">
    <property type="entry name" value="LpxC"/>
    <property type="match status" value="1"/>
</dbReference>
<dbReference type="PATRIC" id="fig|999894.6.peg.118"/>
<feature type="binding site" evidence="12">
    <location>
        <position position="240"/>
    </location>
    <ligand>
        <name>Zn(2+)</name>
        <dbReference type="ChEBI" id="CHEBI:29105"/>
    </ligand>
</feature>
<dbReference type="Gene3D" id="3.30.1700.10">
    <property type="entry name" value="lpxc deacetylase, domain 2"/>
    <property type="match status" value="1"/>
</dbReference>
<evidence type="ECO:0000313" key="14">
    <source>
        <dbReference type="Proteomes" id="UP000078390"/>
    </source>
</evidence>
<reference evidence="13 14" key="1">
    <citation type="submission" date="2016-04" db="EMBL/GenBank/DDBJ databases">
        <title>Genome analysis of Thermosulfurimonas dismutans, the first thermophilic sulfur-disproportionating bacterium of the phylum Thermodesulfobacteria.</title>
        <authorList>
            <person name="Mardanov A.V."/>
            <person name="Beletsky A.V."/>
            <person name="Kadnikov V.V."/>
            <person name="Slobodkin A.I."/>
            <person name="Ravin N.V."/>
        </authorList>
    </citation>
    <scope>NUCLEOTIDE SEQUENCE [LARGE SCALE GENOMIC DNA]</scope>
    <source>
        <strain evidence="13 14">S95</strain>
    </source>
</reference>
<organism evidence="13 14">
    <name type="scientific">Thermosulfurimonas dismutans</name>
    <dbReference type="NCBI Taxonomy" id="999894"/>
    <lineage>
        <taxon>Bacteria</taxon>
        <taxon>Pseudomonadati</taxon>
        <taxon>Thermodesulfobacteriota</taxon>
        <taxon>Thermodesulfobacteria</taxon>
        <taxon>Thermodesulfobacteriales</taxon>
        <taxon>Thermodesulfobacteriaceae</taxon>
        <taxon>Thermosulfurimonas</taxon>
    </lineage>
</organism>
<dbReference type="InterPro" id="IPR004463">
    <property type="entry name" value="UDP-acyl_GlcNac_deAcase"/>
</dbReference>
<dbReference type="GO" id="GO:0016020">
    <property type="term" value="C:membrane"/>
    <property type="evidence" value="ECO:0007669"/>
    <property type="project" value="GOC"/>
</dbReference>
<evidence type="ECO:0000256" key="10">
    <source>
        <dbReference type="ARBA" id="ARBA00023098"/>
    </source>
</evidence>
<evidence type="ECO:0000256" key="2">
    <source>
        <dbReference type="ARBA" id="ARBA00002923"/>
    </source>
</evidence>
<evidence type="ECO:0000256" key="1">
    <source>
        <dbReference type="ARBA" id="ARBA00001947"/>
    </source>
</evidence>
<evidence type="ECO:0000256" key="7">
    <source>
        <dbReference type="ARBA" id="ARBA00022723"/>
    </source>
</evidence>